<evidence type="ECO:0000313" key="10">
    <source>
        <dbReference type="Proteomes" id="UP000305921"/>
    </source>
</evidence>
<evidence type="ECO:0000256" key="6">
    <source>
        <dbReference type="ARBA" id="ARBA00023033"/>
    </source>
</evidence>
<keyword evidence="5 7" id="KW-0408">Iron</keyword>
<dbReference type="AlphaFoldDB" id="A0A5R9EF87"/>
<dbReference type="InterPro" id="IPR017972">
    <property type="entry name" value="Cyt_P450_CS"/>
</dbReference>
<dbReference type="PANTHER" id="PTHR46696">
    <property type="entry name" value="P450, PUTATIVE (EUROFUNG)-RELATED"/>
    <property type="match status" value="1"/>
</dbReference>
<proteinExistence type="inferred from homology"/>
<dbReference type="SUPFAM" id="SSF48264">
    <property type="entry name" value="Cytochrome P450"/>
    <property type="match status" value="1"/>
</dbReference>
<dbReference type="Gene3D" id="1.10.630.10">
    <property type="entry name" value="Cytochrome P450"/>
    <property type="match status" value="1"/>
</dbReference>
<feature type="compositionally biased region" description="Low complexity" evidence="8">
    <location>
        <begin position="96"/>
        <end position="106"/>
    </location>
</feature>
<evidence type="ECO:0000256" key="2">
    <source>
        <dbReference type="ARBA" id="ARBA00022617"/>
    </source>
</evidence>
<name>A0A5R9EF87_9ACTN</name>
<dbReference type="PRINTS" id="PR00359">
    <property type="entry name" value="BP450"/>
</dbReference>
<dbReference type="GO" id="GO:0020037">
    <property type="term" value="F:heme binding"/>
    <property type="evidence" value="ECO:0007669"/>
    <property type="project" value="InterPro"/>
</dbReference>
<dbReference type="CDD" id="cd11030">
    <property type="entry name" value="CYP105-like"/>
    <property type="match status" value="1"/>
</dbReference>
<dbReference type="GO" id="GO:0016705">
    <property type="term" value="F:oxidoreductase activity, acting on paired donors, with incorporation or reduction of molecular oxygen"/>
    <property type="evidence" value="ECO:0007669"/>
    <property type="project" value="InterPro"/>
</dbReference>
<dbReference type="OrthoDB" id="4156795at2"/>
<keyword evidence="4 7" id="KW-0560">Oxidoreductase</keyword>
<keyword evidence="6 7" id="KW-0503">Monooxygenase</keyword>
<evidence type="ECO:0000256" key="8">
    <source>
        <dbReference type="SAM" id="MobiDB-lite"/>
    </source>
</evidence>
<dbReference type="GO" id="GO:0005506">
    <property type="term" value="F:iron ion binding"/>
    <property type="evidence" value="ECO:0007669"/>
    <property type="project" value="InterPro"/>
</dbReference>
<organism evidence="9 10">
    <name type="scientific">Streptomyces marianii</name>
    <dbReference type="NCBI Taxonomy" id="1817406"/>
    <lineage>
        <taxon>Bacteria</taxon>
        <taxon>Bacillati</taxon>
        <taxon>Actinomycetota</taxon>
        <taxon>Actinomycetes</taxon>
        <taxon>Kitasatosporales</taxon>
        <taxon>Streptomycetaceae</taxon>
        <taxon>Streptomyces</taxon>
    </lineage>
</organism>
<evidence type="ECO:0000256" key="5">
    <source>
        <dbReference type="ARBA" id="ARBA00023004"/>
    </source>
</evidence>
<accession>A0A5R9EF87</accession>
<evidence type="ECO:0000256" key="7">
    <source>
        <dbReference type="RuleBase" id="RU000461"/>
    </source>
</evidence>
<evidence type="ECO:0000256" key="1">
    <source>
        <dbReference type="ARBA" id="ARBA00010617"/>
    </source>
</evidence>
<keyword evidence="2 7" id="KW-0349">Heme</keyword>
<dbReference type="InterPro" id="IPR002397">
    <property type="entry name" value="Cyt_P450_B"/>
</dbReference>
<dbReference type="PROSITE" id="PS00086">
    <property type="entry name" value="CYTOCHROME_P450"/>
    <property type="match status" value="1"/>
</dbReference>
<protein>
    <submittedName>
        <fullName evidence="9">Cytochrome P450</fullName>
    </submittedName>
</protein>
<feature type="compositionally biased region" description="Basic residues" evidence="8">
    <location>
        <begin position="40"/>
        <end position="54"/>
    </location>
</feature>
<comment type="caution">
    <text evidence="9">The sequence shown here is derived from an EMBL/GenBank/DDBJ whole genome shotgun (WGS) entry which is preliminary data.</text>
</comment>
<dbReference type="EMBL" id="VAWE01000001">
    <property type="protein sequence ID" value="TLQ48728.1"/>
    <property type="molecule type" value="Genomic_DNA"/>
</dbReference>
<dbReference type="FunFam" id="1.10.630.10:FF:000018">
    <property type="entry name" value="Cytochrome P450 monooxygenase"/>
    <property type="match status" value="1"/>
</dbReference>
<dbReference type="Proteomes" id="UP000305921">
    <property type="component" value="Unassembled WGS sequence"/>
</dbReference>
<keyword evidence="3 7" id="KW-0479">Metal-binding</keyword>
<reference evidence="9 10" key="1">
    <citation type="submission" date="2019-05" db="EMBL/GenBank/DDBJ databases">
        <title>Streptomyces marianii sp. nov., a novel marine actinomycete from southern coast of India.</title>
        <authorList>
            <person name="Iniyan A.M."/>
            <person name="Wink J."/>
            <person name="Ramprasad E."/>
            <person name="Ramana C.V."/>
            <person name="Bunk B."/>
            <person name="Sproer C."/>
            <person name="Joseph F.-J.R.S."/>
            <person name="Vincent S.G.P."/>
        </authorList>
    </citation>
    <scope>NUCLEOTIDE SEQUENCE [LARGE SCALE GENOMIC DNA]</scope>
    <source>
        <strain evidence="9 10">ICN19</strain>
    </source>
</reference>
<dbReference type="PRINTS" id="PR00385">
    <property type="entry name" value="P450"/>
</dbReference>
<dbReference type="PANTHER" id="PTHR46696:SF1">
    <property type="entry name" value="CYTOCHROME P450 YJIB-RELATED"/>
    <property type="match status" value="1"/>
</dbReference>
<dbReference type="InterPro" id="IPR001128">
    <property type="entry name" value="Cyt_P450"/>
</dbReference>
<evidence type="ECO:0000313" key="9">
    <source>
        <dbReference type="EMBL" id="TLQ48728.1"/>
    </source>
</evidence>
<keyword evidence="10" id="KW-1185">Reference proteome</keyword>
<sequence length="592" mass="64869">MGGHRGMRSTPCRTRRGDGSRGFPRRDPGRRNPTRSVRGGAHHTRRTARTHGSRPSRPALPGPAPLVRGVCGGAGHAELRGLGRSRGGGRGRRTSAPPGAAPHPAGAGTGRRHPRPLPRSPVRHGDPLPAGRRQDGARAPSDRPSPCGRLHRDRPGRSAGSPPSQGGRREAHPHRHCQEAMMDSTEVNTVQDTPADPGTTPPGLPLTRICPYHPPREYEDLRAGGPVRRIRLYDGREIWAVTGHAATRSLLADERLTVDRDKAEFPKLARLLVLGRPDRHPAMRALLRSDPPLHTEQRRALQPGLALKRMQGWRPAIEADAQARLDSLTTAWQGEPVELMSTYIRPLVTTSMHEMLGIPDEDRAHFHDLLHRNFDPVPGLVDYLTSLCAAKQRLLTDGEEGSGLLDDLAGQVREGKLTAEQFAHYGTVLIVAGQDVTVATIGVAVLTLLEHRDELARLRRDAALWPNAVEELLRFLSLTGGLVRVATADIETYGVVIRAGDGVVLLNPAANRDPHVFTRPHELDLRRNPRNHLSFGFGAHQCIGQNLARLDIEIALRRLFDSLPTLRLAVPLDDVPVRQGLVFSINALPVRW</sequence>
<gene>
    <name evidence="9" type="ORF">FEF34_37585</name>
</gene>
<comment type="similarity">
    <text evidence="1 7">Belongs to the cytochrome P450 family.</text>
</comment>
<evidence type="ECO:0000256" key="4">
    <source>
        <dbReference type="ARBA" id="ARBA00023002"/>
    </source>
</evidence>
<evidence type="ECO:0000256" key="3">
    <source>
        <dbReference type="ARBA" id="ARBA00022723"/>
    </source>
</evidence>
<dbReference type="InterPro" id="IPR036396">
    <property type="entry name" value="Cyt_P450_sf"/>
</dbReference>
<feature type="compositionally biased region" description="Basic and acidic residues" evidence="8">
    <location>
        <begin position="15"/>
        <end position="30"/>
    </location>
</feature>
<feature type="region of interest" description="Disordered" evidence="8">
    <location>
        <begin position="1"/>
        <end position="205"/>
    </location>
</feature>
<dbReference type="Pfam" id="PF00067">
    <property type="entry name" value="p450"/>
    <property type="match status" value="1"/>
</dbReference>
<dbReference type="GO" id="GO:0004497">
    <property type="term" value="F:monooxygenase activity"/>
    <property type="evidence" value="ECO:0007669"/>
    <property type="project" value="UniProtKB-KW"/>
</dbReference>